<accession>A0A222NZ26</accession>
<sequence length="176" mass="19801">MNQRYLEQWSEIARHIQKPFQEMFELNLALLKEIKFLKAEDLLTIKSPEEFIEKQVNLAFENGHKALNYFRQSFAIFEQTLKPITETVKNSSKSTLDTAKTLKSLLDPTRLAMAPTRAAIDITKPLLDPALSDSSFDPRRAMAEIANLSSNTGKAAAKKAPSGSKKSASNEHLKKH</sequence>
<dbReference type="RefSeq" id="WP_094089955.1">
    <property type="nucleotide sequence ID" value="NZ_CP016397.1"/>
</dbReference>
<dbReference type="Proteomes" id="UP000201728">
    <property type="component" value="Chromosome"/>
</dbReference>
<gene>
    <name evidence="3" type="ORF">clem_01325</name>
</gene>
<name>A0A222NZ26_9GAMM</name>
<feature type="domain" description="Phasin" evidence="2">
    <location>
        <begin position="2"/>
        <end position="89"/>
    </location>
</feature>
<dbReference type="KEGG" id="lcd:clem_01325"/>
<dbReference type="OrthoDB" id="5638714at2"/>
<organism evidence="3 4">
    <name type="scientific">Legionella clemsonensis</name>
    <dbReference type="NCBI Taxonomy" id="1867846"/>
    <lineage>
        <taxon>Bacteria</taxon>
        <taxon>Pseudomonadati</taxon>
        <taxon>Pseudomonadota</taxon>
        <taxon>Gammaproteobacteria</taxon>
        <taxon>Legionellales</taxon>
        <taxon>Legionellaceae</taxon>
        <taxon>Legionella</taxon>
    </lineage>
</organism>
<evidence type="ECO:0000313" key="4">
    <source>
        <dbReference type="Proteomes" id="UP000201728"/>
    </source>
</evidence>
<feature type="compositionally biased region" description="Low complexity" evidence="1">
    <location>
        <begin position="153"/>
        <end position="167"/>
    </location>
</feature>
<feature type="region of interest" description="Disordered" evidence="1">
    <location>
        <begin position="145"/>
        <end position="176"/>
    </location>
</feature>
<dbReference type="Pfam" id="PF09361">
    <property type="entry name" value="Phasin_2"/>
    <property type="match status" value="1"/>
</dbReference>
<proteinExistence type="predicted"/>
<evidence type="ECO:0000313" key="3">
    <source>
        <dbReference type="EMBL" id="ASQ44831.1"/>
    </source>
</evidence>
<dbReference type="EMBL" id="CP016397">
    <property type="protein sequence ID" value="ASQ44831.1"/>
    <property type="molecule type" value="Genomic_DNA"/>
</dbReference>
<protein>
    <submittedName>
        <fullName evidence="3">Phasin protein</fullName>
    </submittedName>
</protein>
<dbReference type="AlphaFoldDB" id="A0A222NZ26"/>
<evidence type="ECO:0000256" key="1">
    <source>
        <dbReference type="SAM" id="MobiDB-lite"/>
    </source>
</evidence>
<reference evidence="4" key="1">
    <citation type="submission" date="2016-07" db="EMBL/GenBank/DDBJ databases">
        <authorList>
            <person name="Florea S."/>
            <person name="Webb J.S."/>
            <person name="Jaromczyk J."/>
            <person name="Schardl C.L."/>
        </authorList>
    </citation>
    <scope>NUCLEOTIDE SEQUENCE [LARGE SCALE GENOMIC DNA]</scope>
    <source>
        <strain evidence="4">CDC-D5610</strain>
    </source>
</reference>
<evidence type="ECO:0000259" key="2">
    <source>
        <dbReference type="Pfam" id="PF09361"/>
    </source>
</evidence>
<dbReference type="InterPro" id="IPR018968">
    <property type="entry name" value="Phasin"/>
</dbReference>
<keyword evidence="4" id="KW-1185">Reference proteome</keyword>